<dbReference type="RefSeq" id="XP_007751434.1">
    <property type="nucleotide sequence ID" value="XM_007753244.1"/>
</dbReference>
<dbReference type="PROSITE" id="PS00518">
    <property type="entry name" value="ZF_RING_1"/>
    <property type="match status" value="1"/>
</dbReference>
<dbReference type="CDD" id="cd07199">
    <property type="entry name" value="Pat17_PNPLA8_PNPLA9_like"/>
    <property type="match status" value="1"/>
</dbReference>
<dbReference type="GO" id="GO:0016042">
    <property type="term" value="P:lipid catabolic process"/>
    <property type="evidence" value="ECO:0007669"/>
    <property type="project" value="UniProtKB-UniRule"/>
</dbReference>
<evidence type="ECO:0000256" key="4">
    <source>
        <dbReference type="ARBA" id="ARBA00023098"/>
    </source>
</evidence>
<evidence type="ECO:0000256" key="6">
    <source>
        <dbReference type="SAM" id="MobiDB-lite"/>
    </source>
</evidence>
<dbReference type="PANTHER" id="PTHR24185">
    <property type="entry name" value="CALCIUM-INDEPENDENT PHOSPHOLIPASE A2-GAMMA"/>
    <property type="match status" value="1"/>
</dbReference>
<evidence type="ECO:0000256" key="5">
    <source>
        <dbReference type="PROSITE-ProRule" id="PRU01161"/>
    </source>
</evidence>
<dbReference type="InterPro" id="IPR017907">
    <property type="entry name" value="Znf_RING_CS"/>
</dbReference>
<sequence length="979" mass="110315">MKPCDHSGWLGLYVQGKEVVLLESDRLRTLTKHIQYPDIQKPSFFVLIGNAAKSLALRELFGIKRTRRSRSKQTAGGIHLHLDPATIFTERPIFLVDADIDPSRTKVKFTIGDKCHETTRHTIKWVTSLPSPSLSDIAVSIHTRLLFPFIDIFCFFSTDLGGFRQIAVHIAAWLEKGISSTLLKPAYPRVIIVSDKIPPRTGSESEARKAFLWMLSEETTKDPFEQFSDISVVALFPAGTMSINARHRPLKERLMSASDQLRAIREETRYLFSATHSCALFRHACTHFAETMERPLNLIKASRAYNPVASDLGEHLSTFLKHIRKPIDLMEFGAPMIASSFLLDSYPPGAHMFDPVSVFRELYRNTLCRLSESRVMAFEESSDVILRSGFINSVERHLLGYFQQSSRRGGKSSAEIHTENLERFRDRWRNIRSDSTCFTCLRRRPQYNQYCGHCVCQTCVINFGDQSTDDPWDFEVRQCFLCRMMAHEAMTVKVHPPTAGASVLCIDGGGIRGIMPLEFMKRIRDRIGLPIPFQQFFKLAFGVSSGGLIVLAMFHNGWSIEKSSDAFERLAKLAFRRRKGLGIPFLSRLRELLVSYFTDGLYAAKNIEAALKEAFGTEESILDYSHATSTGTRIGLPVATVHEKPSCRIFTNYNGVGAREQNPGQVIKPKDGFGRVPVWEIARSASAAPGFFPPKEIHEVGTFQDAGPLENDPLISALSEATSMFPLTEEPDFVLSLGTGAPKDDSNTSPTRTRRTWKQKALPRLCRLFWEKMRDKNIRQAFRSNPRYHRLDVGFDQGEPRLDDATTMSELKSKVQAEESLSEAIDNIASCMLTSLFYFELESIPEKIDGRFVAIGHIQCSLRRNHLAFSLLLGRLSDCSAMFYLDDCPIPGRFGDSSFLDGDGNFRKRIELSVSDKFAICLKQGHSEPCNISGSPYSLQKLILAQSLDASLGTANHRKRKRTEELGQRAGKRQRLGSQ</sequence>
<gene>
    <name evidence="8" type="ORF">A1O5_12675</name>
</gene>
<organism evidence="8 9">
    <name type="scientific">Cladophialophora psammophila CBS 110553</name>
    <dbReference type="NCBI Taxonomy" id="1182543"/>
    <lineage>
        <taxon>Eukaryota</taxon>
        <taxon>Fungi</taxon>
        <taxon>Dikarya</taxon>
        <taxon>Ascomycota</taxon>
        <taxon>Pezizomycotina</taxon>
        <taxon>Eurotiomycetes</taxon>
        <taxon>Chaetothyriomycetidae</taxon>
        <taxon>Chaetothyriales</taxon>
        <taxon>Herpotrichiellaceae</taxon>
        <taxon>Cladophialophora</taxon>
    </lineage>
</organism>
<proteinExistence type="predicted"/>
<evidence type="ECO:0000313" key="9">
    <source>
        <dbReference type="Proteomes" id="UP000019471"/>
    </source>
</evidence>
<dbReference type="GO" id="GO:0019369">
    <property type="term" value="P:arachidonate metabolic process"/>
    <property type="evidence" value="ECO:0007669"/>
    <property type="project" value="TreeGrafter"/>
</dbReference>
<keyword evidence="2" id="KW-0863">Zinc-finger</keyword>
<dbReference type="GO" id="GO:0008270">
    <property type="term" value="F:zinc ion binding"/>
    <property type="evidence" value="ECO:0007669"/>
    <property type="project" value="UniProtKB-KW"/>
</dbReference>
<dbReference type="HOGENOM" id="CLU_003059_1_1_1"/>
<dbReference type="Proteomes" id="UP000019471">
    <property type="component" value="Unassembled WGS sequence"/>
</dbReference>
<feature type="compositionally biased region" description="Basic residues" evidence="6">
    <location>
        <begin position="970"/>
        <end position="979"/>
    </location>
</feature>
<comment type="caution">
    <text evidence="5">Lacks conserved residue(s) required for the propagation of feature annotation.</text>
</comment>
<feature type="active site" description="Nucleophile" evidence="5">
    <location>
        <position position="544"/>
    </location>
</feature>
<protein>
    <recommendedName>
        <fullName evidence="7">PNPLA domain-containing protein</fullName>
    </recommendedName>
</protein>
<accession>W9WCH3</accession>
<dbReference type="InterPro" id="IPR016035">
    <property type="entry name" value="Acyl_Trfase/lysoPLipase"/>
</dbReference>
<dbReference type="EMBL" id="AMGX01000036">
    <property type="protein sequence ID" value="EXJ56219.1"/>
    <property type="molecule type" value="Genomic_DNA"/>
</dbReference>
<dbReference type="PANTHER" id="PTHR24185:SF8">
    <property type="entry name" value="PNPLA DOMAIN-CONTAINING PROTEIN"/>
    <property type="match status" value="1"/>
</dbReference>
<feature type="short sequence motif" description="GXSXG" evidence="5">
    <location>
        <begin position="542"/>
        <end position="546"/>
    </location>
</feature>
<dbReference type="SUPFAM" id="SSF52151">
    <property type="entry name" value="FabD/lysophospholipase-like"/>
    <property type="match status" value="1"/>
</dbReference>
<evidence type="ECO:0000313" key="8">
    <source>
        <dbReference type="EMBL" id="EXJ56219.1"/>
    </source>
</evidence>
<dbReference type="OrthoDB" id="4145609at2759"/>
<feature type="region of interest" description="Disordered" evidence="6">
    <location>
        <begin position="954"/>
        <end position="979"/>
    </location>
</feature>
<dbReference type="AlphaFoldDB" id="W9WCH3"/>
<dbReference type="Pfam" id="PF01734">
    <property type="entry name" value="Patatin"/>
    <property type="match status" value="1"/>
</dbReference>
<dbReference type="STRING" id="1182543.W9WCH3"/>
<name>W9WCH3_9EURO</name>
<dbReference type="eggNOG" id="KOG4231">
    <property type="taxonomic scope" value="Eukaryota"/>
</dbReference>
<keyword evidence="9" id="KW-1185">Reference proteome</keyword>
<feature type="short sequence motif" description="GXGXXG" evidence="5">
    <location>
        <begin position="508"/>
        <end position="513"/>
    </location>
</feature>
<dbReference type="GO" id="GO:0016020">
    <property type="term" value="C:membrane"/>
    <property type="evidence" value="ECO:0007669"/>
    <property type="project" value="TreeGrafter"/>
</dbReference>
<keyword evidence="5" id="KW-0378">Hydrolase</keyword>
<evidence type="ECO:0000256" key="2">
    <source>
        <dbReference type="ARBA" id="ARBA00022771"/>
    </source>
</evidence>
<dbReference type="GO" id="GO:0047499">
    <property type="term" value="F:calcium-independent phospholipase A2 activity"/>
    <property type="evidence" value="ECO:0007669"/>
    <property type="project" value="TreeGrafter"/>
</dbReference>
<keyword evidence="3" id="KW-0862">Zinc</keyword>
<dbReference type="Gene3D" id="3.40.1090.10">
    <property type="entry name" value="Cytosolic phospholipase A2 catalytic domain"/>
    <property type="match status" value="1"/>
</dbReference>
<keyword evidence="4 5" id="KW-0443">Lipid metabolism</keyword>
<dbReference type="PROSITE" id="PS51635">
    <property type="entry name" value="PNPLA"/>
    <property type="match status" value="1"/>
</dbReference>
<feature type="active site" description="Proton acceptor" evidence="5">
    <location>
        <position position="705"/>
    </location>
</feature>
<reference evidence="8 9" key="1">
    <citation type="submission" date="2013-03" db="EMBL/GenBank/DDBJ databases">
        <title>The Genome Sequence of Cladophialophora psammophila CBS 110553.</title>
        <authorList>
            <consortium name="The Broad Institute Genomics Platform"/>
            <person name="Cuomo C."/>
            <person name="de Hoog S."/>
            <person name="Gorbushina A."/>
            <person name="Walker B."/>
            <person name="Young S.K."/>
            <person name="Zeng Q."/>
            <person name="Gargeya S."/>
            <person name="Fitzgerald M."/>
            <person name="Haas B."/>
            <person name="Abouelleil A."/>
            <person name="Allen A.W."/>
            <person name="Alvarado L."/>
            <person name="Arachchi H.M."/>
            <person name="Berlin A.M."/>
            <person name="Chapman S.B."/>
            <person name="Gainer-Dewar J."/>
            <person name="Goldberg J."/>
            <person name="Griggs A."/>
            <person name="Gujja S."/>
            <person name="Hansen M."/>
            <person name="Howarth C."/>
            <person name="Imamovic A."/>
            <person name="Ireland A."/>
            <person name="Larimer J."/>
            <person name="McCowan C."/>
            <person name="Murphy C."/>
            <person name="Pearson M."/>
            <person name="Poon T.W."/>
            <person name="Priest M."/>
            <person name="Roberts A."/>
            <person name="Saif S."/>
            <person name="Shea T."/>
            <person name="Sisk P."/>
            <person name="Sykes S."/>
            <person name="Wortman J."/>
            <person name="Nusbaum C."/>
            <person name="Birren B."/>
        </authorList>
    </citation>
    <scope>NUCLEOTIDE SEQUENCE [LARGE SCALE GENOMIC DNA]</scope>
    <source>
        <strain evidence="8 9">CBS 110553</strain>
    </source>
</reference>
<feature type="domain" description="PNPLA" evidence="7">
    <location>
        <begin position="504"/>
        <end position="718"/>
    </location>
</feature>
<dbReference type="InterPro" id="IPR002641">
    <property type="entry name" value="PNPLA_dom"/>
</dbReference>
<comment type="caution">
    <text evidence="8">The sequence shown here is derived from an EMBL/GenBank/DDBJ whole genome shotgun (WGS) entry which is preliminary data.</text>
</comment>
<evidence type="ECO:0000256" key="3">
    <source>
        <dbReference type="ARBA" id="ARBA00022833"/>
    </source>
</evidence>
<dbReference type="GO" id="GO:0046486">
    <property type="term" value="P:glycerolipid metabolic process"/>
    <property type="evidence" value="ECO:0007669"/>
    <property type="project" value="UniProtKB-ARBA"/>
</dbReference>
<evidence type="ECO:0000259" key="7">
    <source>
        <dbReference type="PROSITE" id="PS51635"/>
    </source>
</evidence>
<keyword evidence="1" id="KW-0479">Metal-binding</keyword>
<keyword evidence="5" id="KW-0442">Lipid degradation</keyword>
<evidence type="ECO:0000256" key="1">
    <source>
        <dbReference type="ARBA" id="ARBA00022723"/>
    </source>
</evidence>
<dbReference type="GeneID" id="19197361"/>